<proteinExistence type="predicted"/>
<reference evidence="1 2" key="1">
    <citation type="submission" date="2024-09" db="EMBL/GenBank/DDBJ databases">
        <authorList>
            <person name="Zhang Z.-H."/>
        </authorList>
    </citation>
    <scope>NUCLEOTIDE SEQUENCE [LARGE SCALE GENOMIC DNA]</scope>
    <source>
        <strain evidence="1 2">HHTR114</strain>
    </source>
</reference>
<protein>
    <submittedName>
        <fullName evidence="1">Uncharacterized protein</fullName>
    </submittedName>
</protein>
<accession>A0ABW1KTC5</accession>
<evidence type="ECO:0000313" key="2">
    <source>
        <dbReference type="Proteomes" id="UP001596116"/>
    </source>
</evidence>
<evidence type="ECO:0000313" key="1">
    <source>
        <dbReference type="EMBL" id="MFC6034545.1"/>
    </source>
</evidence>
<gene>
    <name evidence="1" type="ORF">ACFMB1_03260</name>
</gene>
<comment type="caution">
    <text evidence="1">The sequence shown here is derived from an EMBL/GenBank/DDBJ whole genome shotgun (WGS) entry which is preliminary data.</text>
</comment>
<sequence length="109" mass="11478">MVFRASALGVAASFVAAGCGAASEDKNSGGALVDVRIQQFTDRPIPRFAVDAAWPDLPDDVILGQVPGWRLTVTTMSGYCSGPTPLVFQILGSIRTRLLLCAAAQLHMC</sequence>
<organism evidence="1 2">
    <name type="scientific">Hyphococcus aureus</name>
    <dbReference type="NCBI Taxonomy" id="2666033"/>
    <lineage>
        <taxon>Bacteria</taxon>
        <taxon>Pseudomonadati</taxon>
        <taxon>Pseudomonadota</taxon>
        <taxon>Alphaproteobacteria</taxon>
        <taxon>Parvularculales</taxon>
        <taxon>Parvularculaceae</taxon>
        <taxon>Hyphococcus</taxon>
    </lineage>
</organism>
<dbReference type="RefSeq" id="WP_379880126.1">
    <property type="nucleotide sequence ID" value="NZ_JBHPON010000001.1"/>
</dbReference>
<name>A0ABW1KTC5_9PROT</name>
<dbReference type="EMBL" id="JBHPON010000001">
    <property type="protein sequence ID" value="MFC6034545.1"/>
    <property type="molecule type" value="Genomic_DNA"/>
</dbReference>
<dbReference type="PROSITE" id="PS51257">
    <property type="entry name" value="PROKAR_LIPOPROTEIN"/>
    <property type="match status" value="1"/>
</dbReference>
<keyword evidence="2" id="KW-1185">Reference proteome</keyword>
<dbReference type="Proteomes" id="UP001596116">
    <property type="component" value="Unassembled WGS sequence"/>
</dbReference>